<dbReference type="KEGG" id="tpep:A0127_05645"/>
<sequence>MKQEALIIAIDKEVGAVALVSVPYEYFERVTDEFSGIKHVKELEGDREKYLKEYFKPTLEKVQRKYPLEVKYYVKVDKYFWEDVEYLAKWGLELIVDDGLWSAVRDRFLDVQISLVKEGDIKNRIRKLKRELIKAKQEGDVRKEDDIFSKLKLEKRRRTLIMIADNYLHLKKRAIDKERRQRGRKH</sequence>
<dbReference type="STRING" id="53952.A0127_05645"/>
<evidence type="ECO:0000313" key="1">
    <source>
        <dbReference type="EMBL" id="AMQ18687.1"/>
    </source>
</evidence>
<reference evidence="2" key="1">
    <citation type="submission" date="2016-03" db="EMBL/GenBank/DDBJ databases">
        <authorList>
            <person name="Oger P.M."/>
        </authorList>
    </citation>
    <scope>NUCLEOTIDE SEQUENCE [LARGE SCALE GENOMIC DNA]</scope>
    <source>
        <strain evidence="2">OG-1</strain>
    </source>
</reference>
<dbReference type="Proteomes" id="UP000073604">
    <property type="component" value="Chromosome"/>
</dbReference>
<organism evidence="1 2">
    <name type="scientific">Thermococcus peptonophilus</name>
    <dbReference type="NCBI Taxonomy" id="53952"/>
    <lineage>
        <taxon>Archaea</taxon>
        <taxon>Methanobacteriati</taxon>
        <taxon>Methanobacteriota</taxon>
        <taxon>Thermococci</taxon>
        <taxon>Thermococcales</taxon>
        <taxon>Thermococcaceae</taxon>
        <taxon>Thermococcus</taxon>
    </lineage>
</organism>
<protein>
    <submittedName>
        <fullName evidence="1">Uncharacterized protein</fullName>
    </submittedName>
</protein>
<dbReference type="AlphaFoldDB" id="A0A142CV85"/>
<evidence type="ECO:0000313" key="2">
    <source>
        <dbReference type="Proteomes" id="UP000073604"/>
    </source>
</evidence>
<proteinExistence type="predicted"/>
<dbReference type="EMBL" id="CP014750">
    <property type="protein sequence ID" value="AMQ18687.1"/>
    <property type="molecule type" value="Genomic_DNA"/>
</dbReference>
<accession>A0A142CV85</accession>
<name>A0A142CV85_9EURY</name>
<gene>
    <name evidence="1" type="ORF">A0127_05645</name>
</gene>
<keyword evidence="2" id="KW-1185">Reference proteome</keyword>